<comment type="caution">
    <text evidence="2">The sequence shown here is derived from an EMBL/GenBank/DDBJ whole genome shotgun (WGS) entry which is preliminary data.</text>
</comment>
<sequence>MGHSGFPLGQALQKKHAEGESAIAATTQRAGDKIKARRGRIDDDVQEVEPRQAR</sequence>
<evidence type="ECO:0008006" key="4">
    <source>
        <dbReference type="Google" id="ProtNLM"/>
    </source>
</evidence>
<feature type="region of interest" description="Disordered" evidence="1">
    <location>
        <begin position="1"/>
        <end position="54"/>
    </location>
</feature>
<evidence type="ECO:0000313" key="2">
    <source>
        <dbReference type="EMBL" id="GAA3532768.1"/>
    </source>
</evidence>
<protein>
    <recommendedName>
        <fullName evidence="4">CsbD family protein</fullName>
    </recommendedName>
</protein>
<dbReference type="Proteomes" id="UP001500630">
    <property type="component" value="Unassembled WGS sequence"/>
</dbReference>
<dbReference type="EMBL" id="BAABDQ010000002">
    <property type="protein sequence ID" value="GAA3532768.1"/>
    <property type="molecule type" value="Genomic_DNA"/>
</dbReference>
<proteinExistence type="predicted"/>
<evidence type="ECO:0000313" key="3">
    <source>
        <dbReference type="Proteomes" id="UP001500630"/>
    </source>
</evidence>
<keyword evidence="3" id="KW-1185">Reference proteome</keyword>
<organism evidence="2 3">
    <name type="scientific">Nonomuraea rosea</name>
    <dbReference type="NCBI Taxonomy" id="638574"/>
    <lineage>
        <taxon>Bacteria</taxon>
        <taxon>Bacillati</taxon>
        <taxon>Actinomycetota</taxon>
        <taxon>Actinomycetes</taxon>
        <taxon>Streptosporangiales</taxon>
        <taxon>Streptosporangiaceae</taxon>
        <taxon>Nonomuraea</taxon>
    </lineage>
</organism>
<accession>A0ABP6VBR8</accession>
<gene>
    <name evidence="2" type="ORF">GCM10022419_009890</name>
</gene>
<reference evidence="3" key="1">
    <citation type="journal article" date="2019" name="Int. J. Syst. Evol. Microbiol.">
        <title>The Global Catalogue of Microorganisms (GCM) 10K type strain sequencing project: providing services to taxonomists for standard genome sequencing and annotation.</title>
        <authorList>
            <consortium name="The Broad Institute Genomics Platform"/>
            <consortium name="The Broad Institute Genome Sequencing Center for Infectious Disease"/>
            <person name="Wu L."/>
            <person name="Ma J."/>
        </authorList>
    </citation>
    <scope>NUCLEOTIDE SEQUENCE [LARGE SCALE GENOMIC DNA]</scope>
    <source>
        <strain evidence="3">JCM 17326</strain>
    </source>
</reference>
<feature type="compositionally biased region" description="Basic and acidic residues" evidence="1">
    <location>
        <begin position="30"/>
        <end position="54"/>
    </location>
</feature>
<evidence type="ECO:0000256" key="1">
    <source>
        <dbReference type="SAM" id="MobiDB-lite"/>
    </source>
</evidence>
<name>A0ABP6VBR8_9ACTN</name>